<reference evidence="9" key="1">
    <citation type="submission" date="2023-07" db="EMBL/GenBank/DDBJ databases">
        <authorList>
            <person name="Haufschild T."/>
            <person name="Kallscheuer N."/>
            <person name="Hammer J."/>
            <person name="Kohn T."/>
            <person name="Kabuu M."/>
            <person name="Jogler M."/>
            <person name="Wohfarth N."/>
            <person name="Heuer A."/>
            <person name="Rohde M."/>
            <person name="van Teeseling M.C.F."/>
            <person name="Jogler C."/>
        </authorList>
    </citation>
    <scope>NUCLEOTIDE SEQUENCE</scope>
    <source>
        <strain evidence="8">Strain 138</strain>
        <strain evidence="9">Strain 318</strain>
    </source>
</reference>
<proteinExistence type="inferred from homology"/>
<comment type="subcellular location">
    <subcellularLocation>
        <location evidence="1">Cell membrane</location>
        <topology evidence="1">Multi-pass membrane protein</topology>
    </subcellularLocation>
</comment>
<feature type="transmembrane region" description="Helical" evidence="7">
    <location>
        <begin position="265"/>
        <end position="285"/>
    </location>
</feature>
<dbReference type="GO" id="GO:0016682">
    <property type="term" value="F:oxidoreductase activity, acting on diphenols and related substances as donors, oxygen as acceptor"/>
    <property type="evidence" value="ECO:0007669"/>
    <property type="project" value="TreeGrafter"/>
</dbReference>
<dbReference type="PANTHER" id="PTHR43141">
    <property type="entry name" value="CYTOCHROME BD2 SUBUNIT II"/>
    <property type="match status" value="1"/>
</dbReference>
<evidence type="ECO:0000256" key="1">
    <source>
        <dbReference type="ARBA" id="ARBA00004651"/>
    </source>
</evidence>
<keyword evidence="4 7" id="KW-0812">Transmembrane</keyword>
<sequence length="350" mass="37512">MTLAYVLAGVTMLALNAYVLLGGADFGAGVWDLFARGPRAARQRAAIEEGIGPIWEANHVWVILVVVLLFTCFPPVYAHLSVALHIPISLLLVGIVLRGSAFTFRAYDSTKSPVQKYWGRIFSISSTITPVLLGVCVGALVSGALALPEGGDFLATYVRPWLTPFAFAIGGLTLSVFAFLAAVYLCVEVHEHELQEDFRRMAIAAAIAVGAFAGIALVLGSRDRLPVMGSLLTQPWALPFQLITGVLAVAAIGALLTRRYRLARAAAAAQVSALMWGWALAQAPYLIPGVHTIESAAAPAITLRLVSYGLVGGACVLVPSLWYLFRVFKSDSMSAFERVDTAEYRRPPEP</sequence>
<organism evidence="9 10">
    <name type="scientific">Pseudogemmatithrix spongiicola</name>
    <dbReference type="NCBI Taxonomy" id="3062599"/>
    <lineage>
        <taxon>Bacteria</taxon>
        <taxon>Pseudomonadati</taxon>
        <taxon>Gemmatimonadota</taxon>
        <taxon>Gemmatimonadia</taxon>
        <taxon>Gemmatimonadales</taxon>
        <taxon>Gemmatimonadaceae</taxon>
        <taxon>Pseudogemmatithrix</taxon>
    </lineage>
</organism>
<feature type="transmembrane region" description="Helical" evidence="7">
    <location>
        <begin position="82"/>
        <end position="101"/>
    </location>
</feature>
<evidence type="ECO:0000313" key="9">
    <source>
        <dbReference type="EMBL" id="WKW13896.1"/>
    </source>
</evidence>
<dbReference type="GO" id="GO:0070069">
    <property type="term" value="C:cytochrome complex"/>
    <property type="evidence" value="ECO:0007669"/>
    <property type="project" value="TreeGrafter"/>
</dbReference>
<feature type="transmembrane region" description="Helical" evidence="7">
    <location>
        <begin position="240"/>
        <end position="258"/>
    </location>
</feature>
<dbReference type="RefSeq" id="WP_367886697.1">
    <property type="nucleotide sequence ID" value="NZ_CP130612.1"/>
</dbReference>
<evidence type="ECO:0000256" key="2">
    <source>
        <dbReference type="ARBA" id="ARBA00007543"/>
    </source>
</evidence>
<dbReference type="GO" id="GO:0005886">
    <property type="term" value="C:plasma membrane"/>
    <property type="evidence" value="ECO:0007669"/>
    <property type="project" value="UniProtKB-SubCell"/>
</dbReference>
<feature type="transmembrane region" description="Helical" evidence="7">
    <location>
        <begin position="6"/>
        <end position="34"/>
    </location>
</feature>
<evidence type="ECO:0000256" key="3">
    <source>
        <dbReference type="ARBA" id="ARBA00022475"/>
    </source>
</evidence>
<evidence type="ECO:0000256" key="5">
    <source>
        <dbReference type="ARBA" id="ARBA00022989"/>
    </source>
</evidence>
<comment type="similarity">
    <text evidence="2">Belongs to the cytochrome ubiquinol oxidase subunit 2 family.</text>
</comment>
<dbReference type="KEGG" id="pspc:Strain318_000220"/>
<dbReference type="GO" id="GO:0009055">
    <property type="term" value="F:electron transfer activity"/>
    <property type="evidence" value="ECO:0007669"/>
    <property type="project" value="TreeGrafter"/>
</dbReference>
<evidence type="ECO:0000256" key="6">
    <source>
        <dbReference type="ARBA" id="ARBA00023136"/>
    </source>
</evidence>
<dbReference type="Pfam" id="PF02322">
    <property type="entry name" value="Cyt_bd_oxida_II"/>
    <property type="match status" value="1"/>
</dbReference>
<protein>
    <submittedName>
        <fullName evidence="9">Cytochrome d ubiquinol oxidase subunit II</fullName>
    </submittedName>
</protein>
<evidence type="ECO:0000256" key="7">
    <source>
        <dbReference type="SAM" id="Phobius"/>
    </source>
</evidence>
<feature type="transmembrane region" description="Helical" evidence="7">
    <location>
        <begin position="121"/>
        <end position="145"/>
    </location>
</feature>
<accession>A0AA49JS65</accession>
<keyword evidence="6 7" id="KW-0472">Membrane</keyword>
<keyword evidence="10" id="KW-1185">Reference proteome</keyword>
<gene>
    <name evidence="8" type="ORF">Strain138_000220</name>
    <name evidence="9" type="ORF">Strain318_000220</name>
</gene>
<dbReference type="GO" id="GO:0019646">
    <property type="term" value="P:aerobic electron transport chain"/>
    <property type="evidence" value="ECO:0007669"/>
    <property type="project" value="TreeGrafter"/>
</dbReference>
<dbReference type="EMBL" id="CP130613">
    <property type="protein sequence ID" value="WKW13896.1"/>
    <property type="molecule type" value="Genomic_DNA"/>
</dbReference>
<feature type="transmembrane region" description="Helical" evidence="7">
    <location>
        <begin position="305"/>
        <end position="325"/>
    </location>
</feature>
<dbReference type="AlphaFoldDB" id="A0AA49JXQ2"/>
<name>A0AA49JXQ2_9BACT</name>
<keyword evidence="3" id="KW-1003">Cell membrane</keyword>
<evidence type="ECO:0000313" key="8">
    <source>
        <dbReference type="EMBL" id="WKW10987.1"/>
    </source>
</evidence>
<feature type="transmembrane region" description="Helical" evidence="7">
    <location>
        <begin position="165"/>
        <end position="189"/>
    </location>
</feature>
<feature type="transmembrane region" description="Helical" evidence="7">
    <location>
        <begin position="201"/>
        <end position="220"/>
    </location>
</feature>
<dbReference type="PANTHER" id="PTHR43141:SF4">
    <property type="entry name" value="CYTOCHROME BD2 SUBUNIT II"/>
    <property type="match status" value="1"/>
</dbReference>
<evidence type="ECO:0000256" key="4">
    <source>
        <dbReference type="ARBA" id="ARBA00022692"/>
    </source>
</evidence>
<dbReference type="InterPro" id="IPR003317">
    <property type="entry name" value="Cyt-d_oxidase_su2"/>
</dbReference>
<accession>A0AA49JXQ2</accession>
<keyword evidence="5 7" id="KW-1133">Transmembrane helix</keyword>
<evidence type="ECO:0000313" key="10">
    <source>
        <dbReference type="Proteomes" id="UP001229955"/>
    </source>
</evidence>
<dbReference type="Proteomes" id="UP001229955">
    <property type="component" value="Chromosome"/>
</dbReference>
<dbReference type="EMBL" id="CP130612">
    <property type="protein sequence ID" value="WKW10987.1"/>
    <property type="molecule type" value="Genomic_DNA"/>
</dbReference>